<dbReference type="InterPro" id="IPR036849">
    <property type="entry name" value="Enolase-like_C_sf"/>
</dbReference>
<sequence>MKISDIKVYPVWVGHRNLCLVKVETDEGVYGWGESGLSSRELAVAGAVKHYRDFLIGRDARNIGALWQEMYRSQYFEGGRVLTAAISAIDIALWDIAGKALNVPTYQLLGGKQRNEIPLFVTSTKPMGQALMDDFRALREQGWEVIRATTGEHGSPTEPTTFDVRKSIAAAAGSLKEIRQELGEELVLGIDYHHRLSVAETASFCQKLGEGVLDFLEEPIRDQSVTAYQGLRKLTNVPFAIGEEFASKWDFLPYIENDLTNFSRIDVCNVGGLTEAMKVAAMAESHYIDIMPHDPLGPVCTAATIQMCAAVPNLAWCEIAPYDSNKSDHDKYFINRPQEVNRVYQVGDAPGLGIDVNEELIAEQSFKFWEAPRLYKPDGSYTNW</sequence>
<dbReference type="InterPro" id="IPR029065">
    <property type="entry name" value="Enolase_C-like"/>
</dbReference>
<dbReference type="Gene3D" id="3.20.20.120">
    <property type="entry name" value="Enolase-like C-terminal domain"/>
    <property type="match status" value="1"/>
</dbReference>
<feature type="domain" description="Mandelate racemase/muconate lactonizing enzyme C-terminal" evidence="2">
    <location>
        <begin position="128"/>
        <end position="238"/>
    </location>
</feature>
<dbReference type="OrthoDB" id="103536at2"/>
<accession>A0A1Q2M4T3</accession>
<dbReference type="InterPro" id="IPR013341">
    <property type="entry name" value="Mandelate_racemase_N_dom"/>
</dbReference>
<dbReference type="Proteomes" id="UP000188219">
    <property type="component" value="Chromosome"/>
</dbReference>
<dbReference type="Pfam" id="PF13378">
    <property type="entry name" value="MR_MLE_C"/>
    <property type="match status" value="1"/>
</dbReference>
<dbReference type="SUPFAM" id="SSF51604">
    <property type="entry name" value="Enolase C-terminal domain-like"/>
    <property type="match status" value="1"/>
</dbReference>
<dbReference type="EMBL" id="CP019650">
    <property type="protein sequence ID" value="AQQ67242.1"/>
    <property type="molecule type" value="Genomic_DNA"/>
</dbReference>
<keyword evidence="1" id="KW-0456">Lyase</keyword>
<dbReference type="InterPro" id="IPR029017">
    <property type="entry name" value="Enolase-like_N"/>
</dbReference>
<dbReference type="Pfam" id="PF02746">
    <property type="entry name" value="MR_MLE_N"/>
    <property type="match status" value="1"/>
</dbReference>
<dbReference type="eggNOG" id="COG4948">
    <property type="taxonomic scope" value="Bacteria"/>
</dbReference>
<dbReference type="CDD" id="cd03316">
    <property type="entry name" value="MR_like"/>
    <property type="match status" value="1"/>
</dbReference>
<dbReference type="RefSeq" id="WP_077402164.1">
    <property type="nucleotide sequence ID" value="NZ_CP019650.1"/>
</dbReference>
<dbReference type="InterPro" id="IPR034593">
    <property type="entry name" value="DgoD-like"/>
</dbReference>
<organism evidence="3 4">
    <name type="scientific">Microbulbifer agarilyticus</name>
    <dbReference type="NCBI Taxonomy" id="260552"/>
    <lineage>
        <taxon>Bacteria</taxon>
        <taxon>Pseudomonadati</taxon>
        <taxon>Pseudomonadota</taxon>
        <taxon>Gammaproteobacteria</taxon>
        <taxon>Cellvibrionales</taxon>
        <taxon>Microbulbiferaceae</taxon>
        <taxon>Microbulbifer</taxon>
    </lineage>
</organism>
<dbReference type="SMART" id="SM00922">
    <property type="entry name" value="MR_MLE"/>
    <property type="match status" value="1"/>
</dbReference>
<dbReference type="STRING" id="260552.Mag101_06015"/>
<dbReference type="AlphaFoldDB" id="A0A1Q2M4T3"/>
<dbReference type="GO" id="GO:0016829">
    <property type="term" value="F:lyase activity"/>
    <property type="evidence" value="ECO:0007669"/>
    <property type="project" value="UniProtKB-KW"/>
</dbReference>
<dbReference type="KEGG" id="maga:Mag101_06015"/>
<dbReference type="PANTHER" id="PTHR48080:SF2">
    <property type="entry name" value="D-GALACTONATE DEHYDRATASE"/>
    <property type="match status" value="1"/>
</dbReference>
<protein>
    <submittedName>
        <fullName evidence="3">Galactonate dehydratase</fullName>
    </submittedName>
</protein>
<evidence type="ECO:0000313" key="4">
    <source>
        <dbReference type="Proteomes" id="UP000188219"/>
    </source>
</evidence>
<evidence type="ECO:0000256" key="1">
    <source>
        <dbReference type="ARBA" id="ARBA00023239"/>
    </source>
</evidence>
<evidence type="ECO:0000313" key="3">
    <source>
        <dbReference type="EMBL" id="AQQ67242.1"/>
    </source>
</evidence>
<keyword evidence="4" id="KW-1185">Reference proteome</keyword>
<dbReference type="Gene3D" id="3.30.390.10">
    <property type="entry name" value="Enolase-like, N-terminal domain"/>
    <property type="match status" value="1"/>
</dbReference>
<reference evidence="3" key="1">
    <citation type="submission" date="2017-02" db="EMBL/GenBank/DDBJ databases">
        <title>Genome of Microbulbifer agarilyticus GP101.</title>
        <authorList>
            <person name="Jung J."/>
            <person name="Bae S.S."/>
            <person name="Baek K."/>
        </authorList>
    </citation>
    <scope>NUCLEOTIDE SEQUENCE [LARGE SCALE GENOMIC DNA]</scope>
    <source>
        <strain evidence="3">GP101</strain>
    </source>
</reference>
<dbReference type="SUPFAM" id="SSF54826">
    <property type="entry name" value="Enolase N-terminal domain-like"/>
    <property type="match status" value="1"/>
</dbReference>
<dbReference type="SFLD" id="SFLDS00001">
    <property type="entry name" value="Enolase"/>
    <property type="match status" value="1"/>
</dbReference>
<evidence type="ECO:0000259" key="2">
    <source>
        <dbReference type="SMART" id="SM00922"/>
    </source>
</evidence>
<name>A0A1Q2M4T3_9GAMM</name>
<gene>
    <name evidence="3" type="ORF">Mag101_06015</name>
</gene>
<dbReference type="InterPro" id="IPR013342">
    <property type="entry name" value="Mandelate_racemase_C"/>
</dbReference>
<dbReference type="PANTHER" id="PTHR48080">
    <property type="entry name" value="D-GALACTONATE DEHYDRATASE-RELATED"/>
    <property type="match status" value="1"/>
</dbReference>
<dbReference type="SFLD" id="SFLDG00179">
    <property type="entry name" value="mandelate_racemase"/>
    <property type="match status" value="1"/>
</dbReference>
<proteinExistence type="predicted"/>